<proteinExistence type="predicted"/>
<evidence type="ECO:0000256" key="1">
    <source>
        <dbReference type="SAM" id="MobiDB-lite"/>
    </source>
</evidence>
<name>A0A4P9WNH4_9FUNG</name>
<accession>A0A4P9WNH4</accession>
<dbReference type="Proteomes" id="UP000269721">
    <property type="component" value="Unassembled WGS sequence"/>
</dbReference>
<evidence type="ECO:0000313" key="3">
    <source>
        <dbReference type="Proteomes" id="UP000269721"/>
    </source>
</evidence>
<dbReference type="AlphaFoldDB" id="A0A4P9WNH4"/>
<sequence>MKSCAKSFGDGNGCVRTSHLPVRLPTPPSGAHQKMGDQNTDPCIGATATSRPLTVPNVPQSSIVPPRGLLEETLPSSIQGTASQPPVTAFNLACALAAKTTQQPTAP</sequence>
<organism evidence="2 3">
    <name type="scientific">Blyttiomyces helicus</name>
    <dbReference type="NCBI Taxonomy" id="388810"/>
    <lineage>
        <taxon>Eukaryota</taxon>
        <taxon>Fungi</taxon>
        <taxon>Fungi incertae sedis</taxon>
        <taxon>Chytridiomycota</taxon>
        <taxon>Chytridiomycota incertae sedis</taxon>
        <taxon>Chytridiomycetes</taxon>
        <taxon>Chytridiomycetes incertae sedis</taxon>
        <taxon>Blyttiomyces</taxon>
    </lineage>
</organism>
<dbReference type="EMBL" id="KZ994690">
    <property type="protein sequence ID" value="RKO92316.1"/>
    <property type="molecule type" value="Genomic_DNA"/>
</dbReference>
<reference evidence="3" key="1">
    <citation type="journal article" date="2018" name="Nat. Microbiol.">
        <title>Leveraging single-cell genomics to expand the fungal tree of life.</title>
        <authorList>
            <person name="Ahrendt S.R."/>
            <person name="Quandt C.A."/>
            <person name="Ciobanu D."/>
            <person name="Clum A."/>
            <person name="Salamov A."/>
            <person name="Andreopoulos B."/>
            <person name="Cheng J.F."/>
            <person name="Woyke T."/>
            <person name="Pelin A."/>
            <person name="Henrissat B."/>
            <person name="Reynolds N.K."/>
            <person name="Benny G.L."/>
            <person name="Smith M.E."/>
            <person name="James T.Y."/>
            <person name="Grigoriev I.V."/>
        </authorList>
    </citation>
    <scope>NUCLEOTIDE SEQUENCE [LARGE SCALE GENOMIC DNA]</scope>
</reference>
<evidence type="ECO:0000313" key="2">
    <source>
        <dbReference type="EMBL" id="RKO92316.1"/>
    </source>
</evidence>
<protein>
    <submittedName>
        <fullName evidence="2">Uncharacterized protein</fullName>
    </submittedName>
</protein>
<feature type="region of interest" description="Disordered" evidence="1">
    <location>
        <begin position="1"/>
        <end position="41"/>
    </location>
</feature>
<keyword evidence="3" id="KW-1185">Reference proteome</keyword>
<gene>
    <name evidence="2" type="ORF">BDK51DRAFT_39367</name>
</gene>